<evidence type="ECO:0000313" key="12">
    <source>
        <dbReference type="EnsemblMetazoa" id="CLYHEMP018928.1"/>
    </source>
</evidence>
<dbReference type="PANTHER" id="PTHR24246:SF27">
    <property type="entry name" value="ADENOSINE RECEPTOR, ISOFORM A"/>
    <property type="match status" value="1"/>
</dbReference>
<feature type="transmembrane region" description="Helical" evidence="10">
    <location>
        <begin position="290"/>
        <end position="308"/>
    </location>
</feature>
<dbReference type="EnsemblMetazoa" id="CLYHEMT018928.1">
    <property type="protein sequence ID" value="CLYHEMP018928.1"/>
    <property type="gene ID" value="CLYHEMG018928"/>
</dbReference>
<dbReference type="GeneID" id="136823495"/>
<evidence type="ECO:0000256" key="3">
    <source>
        <dbReference type="ARBA" id="ARBA00022692"/>
    </source>
</evidence>
<name>A0A7M6DNX5_9CNID</name>
<reference evidence="12" key="1">
    <citation type="submission" date="2021-01" db="UniProtKB">
        <authorList>
            <consortium name="EnsemblMetazoa"/>
        </authorList>
    </citation>
    <scope>IDENTIFICATION</scope>
</reference>
<organism evidence="12 13">
    <name type="scientific">Clytia hemisphaerica</name>
    <dbReference type="NCBI Taxonomy" id="252671"/>
    <lineage>
        <taxon>Eukaryota</taxon>
        <taxon>Metazoa</taxon>
        <taxon>Cnidaria</taxon>
        <taxon>Hydrozoa</taxon>
        <taxon>Hydroidolina</taxon>
        <taxon>Leptothecata</taxon>
        <taxon>Obeliida</taxon>
        <taxon>Clytiidae</taxon>
        <taxon>Clytia</taxon>
    </lineage>
</organism>
<feature type="transmembrane region" description="Helical" evidence="10">
    <location>
        <begin position="252"/>
        <end position="275"/>
    </location>
</feature>
<dbReference type="PROSITE" id="PS50262">
    <property type="entry name" value="G_PROTEIN_RECEP_F1_2"/>
    <property type="match status" value="1"/>
</dbReference>
<keyword evidence="7" id="KW-0675">Receptor</keyword>
<evidence type="ECO:0000256" key="2">
    <source>
        <dbReference type="ARBA" id="ARBA00022475"/>
    </source>
</evidence>
<evidence type="ECO:0000256" key="4">
    <source>
        <dbReference type="ARBA" id="ARBA00022989"/>
    </source>
</evidence>
<evidence type="ECO:0000256" key="8">
    <source>
        <dbReference type="ARBA" id="ARBA00023180"/>
    </source>
</evidence>
<feature type="transmembrane region" description="Helical" evidence="10">
    <location>
        <begin position="100"/>
        <end position="121"/>
    </location>
</feature>
<evidence type="ECO:0000313" key="13">
    <source>
        <dbReference type="Proteomes" id="UP000594262"/>
    </source>
</evidence>
<dbReference type="Proteomes" id="UP000594262">
    <property type="component" value="Unplaced"/>
</dbReference>
<keyword evidence="4 10" id="KW-1133">Transmembrane helix</keyword>
<dbReference type="PRINTS" id="PR00237">
    <property type="entry name" value="GPCRRHODOPSN"/>
</dbReference>
<dbReference type="PANTHER" id="PTHR24246">
    <property type="entry name" value="OLFACTORY RECEPTOR AND ADENOSINE RECEPTOR"/>
    <property type="match status" value="1"/>
</dbReference>
<sequence>MWDNLDNKCGGTSGVQIASYFGFGLSVILFLVTTPLTVGIIYGLSKSKVLLTRNYYLVILNITIADMLTAILTDPMSISFHIKEALGPSVATIATEEQSAMHFMFFFANIVAVLSMAFLALDRLGVILTPFFYYRTLTKFRMKIVLVCTWIASLGISIVYFFIGYIRFLVVFSFSTVALTLIFMLITMLLLRRRLKIAKAYDTQRRDSRTNVLHKNNNLNDTLPGDTLGTFRRRRDTAIEFTQADQKITKTFLWMLVLFIMNYVPCIVLVIYMNICVECNCDFVHIMRDIIWFFILASPFCRALNFLMRLKTLREQVQRVCFPPVDGSESMSSLPLNNILN</sequence>
<keyword evidence="5" id="KW-0297">G-protein coupled receptor</keyword>
<dbReference type="OrthoDB" id="5976507at2759"/>
<keyword evidence="9" id="KW-0807">Transducer</keyword>
<evidence type="ECO:0000256" key="10">
    <source>
        <dbReference type="SAM" id="Phobius"/>
    </source>
</evidence>
<dbReference type="GO" id="GO:0004930">
    <property type="term" value="F:G protein-coupled receptor activity"/>
    <property type="evidence" value="ECO:0007669"/>
    <property type="project" value="UniProtKB-KW"/>
</dbReference>
<dbReference type="InterPro" id="IPR000276">
    <property type="entry name" value="GPCR_Rhodpsn"/>
</dbReference>
<dbReference type="Gene3D" id="1.20.1070.10">
    <property type="entry name" value="Rhodopsin 7-helix transmembrane proteins"/>
    <property type="match status" value="1"/>
</dbReference>
<feature type="transmembrane region" description="Helical" evidence="10">
    <location>
        <begin position="169"/>
        <end position="191"/>
    </location>
</feature>
<feature type="transmembrane region" description="Helical" evidence="10">
    <location>
        <begin position="142"/>
        <end position="163"/>
    </location>
</feature>
<evidence type="ECO:0000256" key="7">
    <source>
        <dbReference type="ARBA" id="ARBA00023170"/>
    </source>
</evidence>
<evidence type="ECO:0000259" key="11">
    <source>
        <dbReference type="PROSITE" id="PS50262"/>
    </source>
</evidence>
<dbReference type="AlphaFoldDB" id="A0A7M6DNX5"/>
<keyword evidence="6 10" id="KW-0472">Membrane</keyword>
<evidence type="ECO:0000256" key="6">
    <source>
        <dbReference type="ARBA" id="ARBA00023136"/>
    </source>
</evidence>
<dbReference type="RefSeq" id="XP_066935787.1">
    <property type="nucleotide sequence ID" value="XM_067079686.1"/>
</dbReference>
<dbReference type="Pfam" id="PF00001">
    <property type="entry name" value="7tm_1"/>
    <property type="match status" value="1"/>
</dbReference>
<keyword evidence="13" id="KW-1185">Reference proteome</keyword>
<accession>A0A7M6DNX5</accession>
<dbReference type="SUPFAM" id="SSF81321">
    <property type="entry name" value="Family A G protein-coupled receptor-like"/>
    <property type="match status" value="1"/>
</dbReference>
<evidence type="ECO:0000256" key="9">
    <source>
        <dbReference type="ARBA" id="ARBA00023224"/>
    </source>
</evidence>
<feature type="transmembrane region" description="Helical" evidence="10">
    <location>
        <begin position="56"/>
        <end position="80"/>
    </location>
</feature>
<evidence type="ECO:0000256" key="1">
    <source>
        <dbReference type="ARBA" id="ARBA00004651"/>
    </source>
</evidence>
<dbReference type="GO" id="GO:0005886">
    <property type="term" value="C:plasma membrane"/>
    <property type="evidence" value="ECO:0007669"/>
    <property type="project" value="UniProtKB-SubCell"/>
</dbReference>
<comment type="subcellular location">
    <subcellularLocation>
        <location evidence="1">Cell membrane</location>
        <topology evidence="1">Multi-pass membrane protein</topology>
    </subcellularLocation>
</comment>
<dbReference type="CDD" id="cd00637">
    <property type="entry name" value="7tm_classA_rhodopsin-like"/>
    <property type="match status" value="1"/>
</dbReference>
<dbReference type="InterPro" id="IPR017452">
    <property type="entry name" value="GPCR_Rhodpsn_7TM"/>
</dbReference>
<evidence type="ECO:0000256" key="5">
    <source>
        <dbReference type="ARBA" id="ARBA00023040"/>
    </source>
</evidence>
<feature type="domain" description="G-protein coupled receptors family 1 profile" evidence="11">
    <location>
        <begin position="36"/>
        <end position="309"/>
    </location>
</feature>
<protein>
    <recommendedName>
        <fullName evidence="11">G-protein coupled receptors family 1 profile domain-containing protein</fullName>
    </recommendedName>
</protein>
<keyword evidence="2" id="KW-1003">Cell membrane</keyword>
<feature type="transmembrane region" description="Helical" evidence="10">
    <location>
        <begin position="20"/>
        <end position="44"/>
    </location>
</feature>
<proteinExistence type="predicted"/>
<keyword evidence="3 10" id="KW-0812">Transmembrane</keyword>
<keyword evidence="8" id="KW-0325">Glycoprotein</keyword>